<dbReference type="RefSeq" id="WP_149688364.1">
    <property type="nucleotide sequence ID" value="NZ_SDPQ02000001.1"/>
</dbReference>
<keyword evidence="2" id="KW-0378">Hydrolase</keyword>
<keyword evidence="2" id="KW-0547">Nucleotide-binding</keyword>
<evidence type="ECO:0000256" key="2">
    <source>
        <dbReference type="ARBA" id="ARBA00022806"/>
    </source>
</evidence>
<dbReference type="AlphaFoldDB" id="A0A5M4FJJ5"/>
<feature type="domain" description="PD-(D/E)XK endonuclease-like" evidence="4">
    <location>
        <begin position="273"/>
        <end position="513"/>
    </location>
</feature>
<reference evidence="5" key="1">
    <citation type="submission" date="2019-09" db="EMBL/GenBank/DDBJ databases">
        <authorList>
            <person name="Li J."/>
        </authorList>
    </citation>
    <scope>NUCLEOTIDE SEQUENCE [LARGE SCALE GENOMIC DNA]</scope>
    <source>
        <strain evidence="5">JCM 14732</strain>
    </source>
</reference>
<organism evidence="5 6">
    <name type="scientific">Aeromicrobium ginsengisoli</name>
    <dbReference type="NCBI Taxonomy" id="363867"/>
    <lineage>
        <taxon>Bacteria</taxon>
        <taxon>Bacillati</taxon>
        <taxon>Actinomycetota</taxon>
        <taxon>Actinomycetes</taxon>
        <taxon>Propionibacteriales</taxon>
        <taxon>Nocardioidaceae</taxon>
        <taxon>Aeromicrobium</taxon>
    </lineage>
</organism>
<keyword evidence="2" id="KW-0067">ATP-binding</keyword>
<evidence type="ECO:0000256" key="3">
    <source>
        <dbReference type="ARBA" id="ARBA00023204"/>
    </source>
</evidence>
<protein>
    <submittedName>
        <fullName evidence="5">PD-(D/E)XK nuclease family protein</fullName>
    </submittedName>
</protein>
<dbReference type="Proteomes" id="UP000380867">
    <property type="component" value="Unassembled WGS sequence"/>
</dbReference>
<evidence type="ECO:0000313" key="5">
    <source>
        <dbReference type="EMBL" id="KAA1400270.1"/>
    </source>
</evidence>
<accession>A0A5M4FJJ5</accession>
<dbReference type="OrthoDB" id="3588062at2"/>
<keyword evidence="1" id="KW-0227">DNA damage</keyword>
<dbReference type="InterPro" id="IPR038726">
    <property type="entry name" value="PDDEXK_AddAB-type"/>
</dbReference>
<evidence type="ECO:0000313" key="6">
    <source>
        <dbReference type="Proteomes" id="UP000380867"/>
    </source>
</evidence>
<proteinExistence type="predicted"/>
<keyword evidence="6" id="KW-1185">Reference proteome</keyword>
<keyword evidence="2" id="KW-0347">Helicase</keyword>
<sequence>MTIDALDLFGDPSILKVSATDIASADSCPRHLAVKIRPDVKSRRWRRSFGSEKTFVLGIVTDLVRASHSSEWAHDPQHLAGWIAQELERRRVHRLLRPYATAAVTNILEAHWDIEDEIGPLQLFQTDPTIGTVERTLTVWGPLYRTEDGVREVRRYRLGAAHVEPTHDDLLWTHTAAQVAAGYPSRDTPVRIRVVEIGAADGSIAVLFDGTPDDADSEFSAEAKHVAGSLGDLGTAVPGSECASCKVAGACDALIPVPEVLGQPSKGYASRSVSPSDLDRYQRCPAQWFLADARVPRDAEYSGAQTRGLLVHTWLETAHARGVGCTVDDLPEPGGDIGLAATVMDADDYAIAHPYLRHHVSSCPLATDGVAYVASESAIHGFDHDAEVIPVTKPDLVFRIGDRLVAREVKTTATLPAGGADDVYADNLQVPFLLAMLGAGVAEANGCTTATVEVEMLTPGTSEVYAWDLEEPELAEAVRADVAAAARDWHVDAEWHTQPGPHCAWCPVRQWCPDRQVYENQELAAAQSTPVDDEPAPF</sequence>
<dbReference type="GO" id="GO:0006281">
    <property type="term" value="P:DNA repair"/>
    <property type="evidence" value="ECO:0007669"/>
    <property type="project" value="UniProtKB-KW"/>
</dbReference>
<evidence type="ECO:0000256" key="1">
    <source>
        <dbReference type="ARBA" id="ARBA00022763"/>
    </source>
</evidence>
<dbReference type="EMBL" id="SDPQ02000001">
    <property type="protein sequence ID" value="KAA1400270.1"/>
    <property type="molecule type" value="Genomic_DNA"/>
</dbReference>
<evidence type="ECO:0000259" key="4">
    <source>
        <dbReference type="Pfam" id="PF12705"/>
    </source>
</evidence>
<comment type="caution">
    <text evidence="5">The sequence shown here is derived from an EMBL/GenBank/DDBJ whole genome shotgun (WGS) entry which is preliminary data.</text>
</comment>
<name>A0A5M4FJJ5_9ACTN</name>
<dbReference type="GO" id="GO:0004386">
    <property type="term" value="F:helicase activity"/>
    <property type="evidence" value="ECO:0007669"/>
    <property type="project" value="UniProtKB-KW"/>
</dbReference>
<keyword evidence="3" id="KW-0234">DNA repair</keyword>
<gene>
    <name evidence="5" type="ORF">ESP70_005970</name>
</gene>
<dbReference type="Pfam" id="PF12705">
    <property type="entry name" value="PDDEXK_1"/>
    <property type="match status" value="1"/>
</dbReference>